<accession>A0ABQ2A0I9</accession>
<gene>
    <name evidence="1" type="ORF">GCM10007362_35950</name>
</gene>
<dbReference type="EMBL" id="BMDD01000004">
    <property type="protein sequence ID" value="GGH83309.1"/>
    <property type="molecule type" value="Genomic_DNA"/>
</dbReference>
<reference evidence="2" key="1">
    <citation type="journal article" date="2019" name="Int. J. Syst. Evol. Microbiol.">
        <title>The Global Catalogue of Microorganisms (GCM) 10K type strain sequencing project: providing services to taxonomists for standard genome sequencing and annotation.</title>
        <authorList>
            <consortium name="The Broad Institute Genomics Platform"/>
            <consortium name="The Broad Institute Genome Sequencing Center for Infectious Disease"/>
            <person name="Wu L."/>
            <person name="Ma J."/>
        </authorList>
    </citation>
    <scope>NUCLEOTIDE SEQUENCE [LARGE SCALE GENOMIC DNA]</scope>
    <source>
        <strain evidence="2">CCM 8702</strain>
    </source>
</reference>
<evidence type="ECO:0000313" key="2">
    <source>
        <dbReference type="Proteomes" id="UP000605427"/>
    </source>
</evidence>
<sequence length="90" mass="10416">MILKISIIDVLHTFYDFERLIFKNDDETSAFPKKVQGMSLGRECNTVGELADGGCARVMIVGRVLAYPFLHKRIEIRRRNNSRSCSIYKY</sequence>
<protein>
    <submittedName>
        <fullName evidence="1">Uncharacterized protein</fullName>
    </submittedName>
</protein>
<name>A0ABQ2A0I9_9BACL</name>
<evidence type="ECO:0000313" key="1">
    <source>
        <dbReference type="EMBL" id="GGH83309.1"/>
    </source>
</evidence>
<dbReference type="Proteomes" id="UP000605427">
    <property type="component" value="Unassembled WGS sequence"/>
</dbReference>
<keyword evidence="2" id="KW-1185">Reference proteome</keyword>
<comment type="caution">
    <text evidence="1">The sequence shown here is derived from an EMBL/GenBank/DDBJ whole genome shotgun (WGS) entry which is preliminary data.</text>
</comment>
<organism evidence="1 2">
    <name type="scientific">Saccharibacillus endophyticus</name>
    <dbReference type="NCBI Taxonomy" id="2060666"/>
    <lineage>
        <taxon>Bacteria</taxon>
        <taxon>Bacillati</taxon>
        <taxon>Bacillota</taxon>
        <taxon>Bacilli</taxon>
        <taxon>Bacillales</taxon>
        <taxon>Paenibacillaceae</taxon>
        <taxon>Saccharibacillus</taxon>
    </lineage>
</organism>
<proteinExistence type="predicted"/>